<feature type="region of interest" description="Disordered" evidence="1">
    <location>
        <begin position="28"/>
        <end position="68"/>
    </location>
</feature>
<name>A0ABU0EMU1_9PSEU</name>
<gene>
    <name evidence="2" type="ORF">FB470_000603</name>
</gene>
<evidence type="ECO:0000313" key="2">
    <source>
        <dbReference type="EMBL" id="MDQ0376609.1"/>
    </source>
</evidence>
<evidence type="ECO:0000313" key="3">
    <source>
        <dbReference type="Proteomes" id="UP001229651"/>
    </source>
</evidence>
<dbReference type="Proteomes" id="UP001229651">
    <property type="component" value="Unassembled WGS sequence"/>
</dbReference>
<organism evidence="2 3">
    <name type="scientific">Amycolatopsis thermophila</name>
    <dbReference type="NCBI Taxonomy" id="206084"/>
    <lineage>
        <taxon>Bacteria</taxon>
        <taxon>Bacillati</taxon>
        <taxon>Actinomycetota</taxon>
        <taxon>Actinomycetes</taxon>
        <taxon>Pseudonocardiales</taxon>
        <taxon>Pseudonocardiaceae</taxon>
        <taxon>Amycolatopsis</taxon>
    </lineage>
</organism>
<keyword evidence="3" id="KW-1185">Reference proteome</keyword>
<proteinExistence type="predicted"/>
<evidence type="ECO:0000256" key="1">
    <source>
        <dbReference type="SAM" id="MobiDB-lite"/>
    </source>
</evidence>
<comment type="caution">
    <text evidence="2">The sequence shown here is derived from an EMBL/GenBank/DDBJ whole genome shotgun (WGS) entry which is preliminary data.</text>
</comment>
<accession>A0ABU0EMU1</accession>
<reference evidence="2 3" key="1">
    <citation type="submission" date="2023-07" db="EMBL/GenBank/DDBJ databases">
        <title>Sequencing the genomes of 1000 actinobacteria strains.</title>
        <authorList>
            <person name="Klenk H.-P."/>
        </authorList>
    </citation>
    <scope>NUCLEOTIDE SEQUENCE [LARGE SCALE GENOMIC DNA]</scope>
    <source>
        <strain evidence="2 3">DSM 45805</strain>
    </source>
</reference>
<protein>
    <submittedName>
        <fullName evidence="2">Uncharacterized protein</fullName>
    </submittedName>
</protein>
<feature type="compositionally biased region" description="Basic and acidic residues" evidence="1">
    <location>
        <begin position="50"/>
        <end position="59"/>
    </location>
</feature>
<dbReference type="EMBL" id="JAUSUT010000001">
    <property type="protein sequence ID" value="MDQ0376609.1"/>
    <property type="molecule type" value="Genomic_DNA"/>
</dbReference>
<sequence length="68" mass="7598">MTAPVWVQPERAHLDPEDAIADYLAHPVADPRPVTDRAPVSDTTTEIGEQEERRGEDANVRPVRALLR</sequence>